<dbReference type="InterPro" id="IPR008271">
    <property type="entry name" value="Ser/Thr_kinase_AS"/>
</dbReference>
<feature type="region of interest" description="Disordered" evidence="10">
    <location>
        <begin position="422"/>
        <end position="460"/>
    </location>
</feature>
<evidence type="ECO:0000313" key="13">
    <source>
        <dbReference type="Proteomes" id="UP000192257"/>
    </source>
</evidence>
<feature type="region of interest" description="Disordered" evidence="10">
    <location>
        <begin position="52"/>
        <end position="85"/>
    </location>
</feature>
<dbReference type="GO" id="GO:0005524">
    <property type="term" value="F:ATP binding"/>
    <property type="evidence" value="ECO:0007669"/>
    <property type="project" value="UniProtKB-UniRule"/>
</dbReference>
<keyword evidence="1 9" id="KW-0723">Serine/threonine-protein kinase</keyword>
<dbReference type="VEuPathDB" id="TriTrypDB:TM35_000021280"/>
<evidence type="ECO:0000256" key="5">
    <source>
        <dbReference type="ARBA" id="ARBA00022840"/>
    </source>
</evidence>
<evidence type="ECO:0000256" key="1">
    <source>
        <dbReference type="ARBA" id="ARBA00022527"/>
    </source>
</evidence>
<dbReference type="OrthoDB" id="377346at2759"/>
<dbReference type="GeneID" id="39981226"/>
<keyword evidence="2 9" id="KW-0808">Transferase</keyword>
<feature type="domain" description="Protein kinase" evidence="11">
    <location>
        <begin position="121"/>
        <end position="379"/>
    </location>
</feature>
<dbReference type="EMBL" id="NBCO01000002">
    <property type="protein sequence ID" value="ORC92802.1"/>
    <property type="molecule type" value="Genomic_DNA"/>
</dbReference>
<sequence>MHSTRSESHWLYDWQKSGNNCSYNDGSTLNTLSDPYTSIYNMHEVQQTHCCYSSSYSSPPPPPVDQREKLEATTTTTSTPTSKGSETVKMNNETYFLTNFHYPKFTEYETGKKRMWSLDDFDIARKLDEGRFGKIYLAREKSTKCAVVLKCLSKNMIRYHNLFHQLRREIELQEYSGRYHPHILRLFAYFWDDMNIFLVLEYAEGGNLQMLLESRENQRLLEDEVRVILRPLLLALTFLHERDIIHRDVKPENILFKSKEVKLADFSWAVRLNQGDIRYSRRYTLCGTLDYLSPELISRRGCTTKADVWSVGVLAYRMLCGQAPFEHQSAGETCSRITRGNIYYPEYLSIEAREFIAALLCVNESKRISCMEALQHPFIRNERSNSRPNGMDTVLPSPVSVDCSATPLHWETAFTEFPVPSPEVFQQQQQQHQQQQYEQKQYNRGREEEEEEEEKERYYEHEYRHDLENNQDHQETQNSFLNLTLGRTPTAVSTGNKVTSAARSASVSGASFVTVSSSHSTDYIPNLRSMSIPSILSVSQSDWIPSVVSTTAISTTNTTINNAATLVAGVTSKSGSEDVGTSTQGASYSRPHLHCSGSDRSGTTFTQHGTLLAPSSPTSLYVVPHYTGAGGIYTVSREEEEEEEVENNCVVRLRFDDSITSLSQLTNASESTLYDQINE</sequence>
<dbReference type="InterPro" id="IPR011009">
    <property type="entry name" value="Kinase-like_dom_sf"/>
</dbReference>
<evidence type="ECO:0000259" key="11">
    <source>
        <dbReference type="PROSITE" id="PS50011"/>
    </source>
</evidence>
<comment type="catalytic activity">
    <reaction evidence="9">
        <text>L-threonyl-[protein] + ATP = O-phospho-L-threonyl-[protein] + ADP + H(+)</text>
        <dbReference type="Rhea" id="RHEA:46608"/>
        <dbReference type="Rhea" id="RHEA-COMP:11060"/>
        <dbReference type="Rhea" id="RHEA-COMP:11605"/>
        <dbReference type="ChEBI" id="CHEBI:15378"/>
        <dbReference type="ChEBI" id="CHEBI:30013"/>
        <dbReference type="ChEBI" id="CHEBI:30616"/>
        <dbReference type="ChEBI" id="CHEBI:61977"/>
        <dbReference type="ChEBI" id="CHEBI:456216"/>
        <dbReference type="EC" id="2.7.11.1"/>
    </reaction>
</comment>
<feature type="binding site" evidence="7">
    <location>
        <begin position="201"/>
        <end position="203"/>
    </location>
    <ligand>
        <name>ATP</name>
        <dbReference type="ChEBI" id="CHEBI:30616"/>
    </ligand>
</feature>
<evidence type="ECO:0000256" key="4">
    <source>
        <dbReference type="ARBA" id="ARBA00022777"/>
    </source>
</evidence>
<dbReference type="AlphaFoldDB" id="A0A1X0P795"/>
<accession>A0A1X0P795</accession>
<dbReference type="EC" id="2.7.11.1" evidence="9"/>
<gene>
    <name evidence="12" type="ORF">TM35_000021280</name>
</gene>
<evidence type="ECO:0000256" key="3">
    <source>
        <dbReference type="ARBA" id="ARBA00022741"/>
    </source>
</evidence>
<reference evidence="12 13" key="1">
    <citation type="submission" date="2017-03" db="EMBL/GenBank/DDBJ databases">
        <title>An alternative strategy for trypanosome survival in the mammalian bloodstream revealed through genome and transcriptome analysis of the ubiquitous bovine parasite Trypanosoma (Megatrypanum) theileri.</title>
        <authorList>
            <person name="Kelly S."/>
            <person name="Ivens A."/>
            <person name="Mott A."/>
            <person name="O'Neill E."/>
            <person name="Emms D."/>
            <person name="Macleod O."/>
            <person name="Voorheis P."/>
            <person name="Matthews J."/>
            <person name="Matthews K."/>
            <person name="Carrington M."/>
        </authorList>
    </citation>
    <scope>NUCLEOTIDE SEQUENCE [LARGE SCALE GENOMIC DNA]</scope>
    <source>
        <strain evidence="12">Edinburgh</strain>
    </source>
</reference>
<keyword evidence="4 9" id="KW-0418">Kinase</keyword>
<proteinExistence type="inferred from homology"/>
<comment type="caution">
    <text evidence="12">The sequence shown here is derived from an EMBL/GenBank/DDBJ whole genome shotgun (WGS) entry which is preliminary data.</text>
</comment>
<dbReference type="PROSITE" id="PS50011">
    <property type="entry name" value="PROTEIN_KINASE_DOM"/>
    <property type="match status" value="1"/>
</dbReference>
<organism evidence="12 13">
    <name type="scientific">Trypanosoma theileri</name>
    <dbReference type="NCBI Taxonomy" id="67003"/>
    <lineage>
        <taxon>Eukaryota</taxon>
        <taxon>Discoba</taxon>
        <taxon>Euglenozoa</taxon>
        <taxon>Kinetoplastea</taxon>
        <taxon>Metakinetoplastina</taxon>
        <taxon>Trypanosomatida</taxon>
        <taxon>Trypanosomatidae</taxon>
        <taxon>Trypanosoma</taxon>
    </lineage>
</organism>
<feature type="binding site" evidence="7">
    <location>
        <position position="150"/>
    </location>
    <ligand>
        <name>ATP</name>
        <dbReference type="ChEBI" id="CHEBI:30616"/>
    </ligand>
</feature>
<dbReference type="PROSITE" id="PS00108">
    <property type="entry name" value="PROTEIN_KINASE_ST"/>
    <property type="match status" value="1"/>
</dbReference>
<feature type="binding site" evidence="7">
    <location>
        <begin position="252"/>
        <end position="253"/>
    </location>
    <ligand>
        <name>ATP</name>
        <dbReference type="ChEBI" id="CHEBI:30616"/>
    </ligand>
</feature>
<evidence type="ECO:0000256" key="10">
    <source>
        <dbReference type="SAM" id="MobiDB-lite"/>
    </source>
</evidence>
<dbReference type="Gene3D" id="3.30.200.20">
    <property type="entry name" value="Phosphorylase Kinase, domain 1"/>
    <property type="match status" value="1"/>
</dbReference>
<feature type="binding site" evidence="7">
    <location>
        <position position="265"/>
    </location>
    <ligand>
        <name>ATP</name>
        <dbReference type="ChEBI" id="CHEBI:30616"/>
    </ligand>
</feature>
<feature type="region of interest" description="Disordered" evidence="10">
    <location>
        <begin position="573"/>
        <end position="592"/>
    </location>
</feature>
<dbReference type="InterPro" id="IPR030616">
    <property type="entry name" value="Aur-like"/>
</dbReference>
<evidence type="ECO:0000256" key="2">
    <source>
        <dbReference type="ARBA" id="ARBA00022679"/>
    </source>
</evidence>
<evidence type="ECO:0000256" key="7">
    <source>
        <dbReference type="PIRSR" id="PIRSR630616-2"/>
    </source>
</evidence>
<comment type="catalytic activity">
    <reaction evidence="9">
        <text>L-seryl-[protein] + ATP = O-phospho-L-seryl-[protein] + ADP + H(+)</text>
        <dbReference type="Rhea" id="RHEA:17989"/>
        <dbReference type="Rhea" id="RHEA-COMP:9863"/>
        <dbReference type="Rhea" id="RHEA-COMP:11604"/>
        <dbReference type="ChEBI" id="CHEBI:15378"/>
        <dbReference type="ChEBI" id="CHEBI:29999"/>
        <dbReference type="ChEBI" id="CHEBI:30616"/>
        <dbReference type="ChEBI" id="CHEBI:83421"/>
        <dbReference type="ChEBI" id="CHEBI:456216"/>
        <dbReference type="EC" id="2.7.11.1"/>
    </reaction>
</comment>
<feature type="binding site" evidence="7">
    <location>
        <position position="131"/>
    </location>
    <ligand>
        <name>ATP</name>
        <dbReference type="ChEBI" id="CHEBI:30616"/>
    </ligand>
</feature>
<dbReference type="Gene3D" id="1.10.510.10">
    <property type="entry name" value="Transferase(Phosphotransferase) domain 1"/>
    <property type="match status" value="1"/>
</dbReference>
<dbReference type="CDD" id="cd14007">
    <property type="entry name" value="STKc_Aurora"/>
    <property type="match status" value="1"/>
</dbReference>
<evidence type="ECO:0000313" key="12">
    <source>
        <dbReference type="EMBL" id="ORC92802.1"/>
    </source>
</evidence>
<keyword evidence="3 7" id="KW-0547">Nucleotide-binding</keyword>
<dbReference type="SUPFAM" id="SSF56112">
    <property type="entry name" value="Protein kinase-like (PK-like)"/>
    <property type="match status" value="1"/>
</dbReference>
<keyword evidence="13" id="KW-1185">Reference proteome</keyword>
<dbReference type="FunFam" id="3.30.200.20:FF:000042">
    <property type="entry name" value="Aurora kinase A"/>
    <property type="match status" value="1"/>
</dbReference>
<feature type="cross-link" description="Glycyl lysine isopeptide (Lys-Gly) (interchain with G-Cter in SUMO2)" evidence="8">
    <location>
        <position position="250"/>
    </location>
</feature>
<feature type="compositionally biased region" description="Low complexity" evidence="10">
    <location>
        <begin position="426"/>
        <end position="440"/>
    </location>
</feature>
<comment type="similarity">
    <text evidence="9">Belongs to the protein kinase superfamily. Ser/Thr protein kinase family. Aurora subfamily.</text>
</comment>
<dbReference type="FunFam" id="1.10.510.10:FF:000571">
    <property type="entry name" value="Maternal embryonic leucine zipper kinase"/>
    <property type="match status" value="1"/>
</dbReference>
<feature type="compositionally biased region" description="Polar residues" evidence="10">
    <location>
        <begin position="573"/>
        <end position="587"/>
    </location>
</feature>
<keyword evidence="5 7" id="KW-0067">ATP-binding</keyword>
<dbReference type="GO" id="GO:0004674">
    <property type="term" value="F:protein serine/threonine kinase activity"/>
    <property type="evidence" value="ECO:0007669"/>
    <property type="project" value="UniProtKB-KW"/>
</dbReference>
<feature type="active site" description="Proton acceptor" evidence="6">
    <location>
        <position position="248"/>
    </location>
</feature>
<feature type="compositionally biased region" description="Low complexity" evidence="10">
    <location>
        <begin position="73"/>
        <end position="85"/>
    </location>
</feature>
<dbReference type="SMART" id="SM00220">
    <property type="entry name" value="S_TKc"/>
    <property type="match status" value="1"/>
</dbReference>
<evidence type="ECO:0000256" key="9">
    <source>
        <dbReference type="RuleBase" id="RU367134"/>
    </source>
</evidence>
<evidence type="ECO:0000256" key="6">
    <source>
        <dbReference type="PIRSR" id="PIRSR630616-1"/>
    </source>
</evidence>
<dbReference type="Pfam" id="PF00069">
    <property type="entry name" value="Pkinase"/>
    <property type="match status" value="1"/>
</dbReference>
<name>A0A1X0P795_9TRYP</name>
<dbReference type="PANTHER" id="PTHR24350">
    <property type="entry name" value="SERINE/THREONINE-PROTEIN KINASE IAL-RELATED"/>
    <property type="match status" value="1"/>
</dbReference>
<dbReference type="STRING" id="67003.A0A1X0P795"/>
<evidence type="ECO:0000256" key="8">
    <source>
        <dbReference type="PIRSR" id="PIRSR630616-3"/>
    </source>
</evidence>
<dbReference type="Proteomes" id="UP000192257">
    <property type="component" value="Unassembled WGS sequence"/>
</dbReference>
<dbReference type="RefSeq" id="XP_028886868.1">
    <property type="nucleotide sequence ID" value="XM_029021446.1"/>
</dbReference>
<protein>
    <recommendedName>
        <fullName evidence="9">Aurora kinase</fullName>
        <ecNumber evidence="9">2.7.11.1</ecNumber>
    </recommendedName>
</protein>
<dbReference type="InterPro" id="IPR000719">
    <property type="entry name" value="Prot_kinase_dom"/>
</dbReference>